<reference evidence="7 8" key="1">
    <citation type="submission" date="2020-10" db="EMBL/GenBank/DDBJ databases">
        <title>Sequencing the genomes of 1000 actinobacteria strains.</title>
        <authorList>
            <person name="Klenk H.-P."/>
        </authorList>
    </citation>
    <scope>NUCLEOTIDE SEQUENCE [LARGE SCALE GENOMIC DNA]</scope>
    <source>
        <strain evidence="7 8">DSM 46661</strain>
    </source>
</reference>
<dbReference type="PANTHER" id="PTHR30250:SF26">
    <property type="entry name" value="PSMA PROTEIN"/>
    <property type="match status" value="1"/>
</dbReference>
<accession>A0ABR9LLB1</accession>
<feature type="transmembrane region" description="Helical" evidence="6">
    <location>
        <begin position="125"/>
        <end position="144"/>
    </location>
</feature>
<organism evidence="7 8">
    <name type="scientific">Amycolatopsis roodepoortensis</name>
    <dbReference type="NCBI Taxonomy" id="700274"/>
    <lineage>
        <taxon>Bacteria</taxon>
        <taxon>Bacillati</taxon>
        <taxon>Actinomycetota</taxon>
        <taxon>Actinomycetes</taxon>
        <taxon>Pseudonocardiales</taxon>
        <taxon>Pseudonocardiaceae</taxon>
        <taxon>Amycolatopsis</taxon>
    </lineage>
</organism>
<evidence type="ECO:0000256" key="3">
    <source>
        <dbReference type="ARBA" id="ARBA00022692"/>
    </source>
</evidence>
<dbReference type="EMBL" id="JADBEJ010000008">
    <property type="protein sequence ID" value="MBE1581444.1"/>
    <property type="molecule type" value="Genomic_DNA"/>
</dbReference>
<keyword evidence="3 6" id="KW-0812">Transmembrane</keyword>
<name>A0ABR9LLB1_9PSEU</name>
<feature type="transmembrane region" description="Helical" evidence="6">
    <location>
        <begin position="96"/>
        <end position="119"/>
    </location>
</feature>
<dbReference type="CDD" id="cd13126">
    <property type="entry name" value="MATE_like_11"/>
    <property type="match status" value="1"/>
</dbReference>
<feature type="transmembrane region" description="Helical" evidence="6">
    <location>
        <begin position="392"/>
        <end position="409"/>
    </location>
</feature>
<evidence type="ECO:0000256" key="5">
    <source>
        <dbReference type="ARBA" id="ARBA00023136"/>
    </source>
</evidence>
<sequence length="433" mass="44935">MAGGRHRATLASGAVRAMAGRLSWGLGDQAVSSLTNFAVGLFVARSLGTFAFGMFSLAWVTYGVVLNLSRGLATDPMMVRFSAVSEEAWRRAVSRAAGTAIGVGLATGLISVIAGLVAVQPLGGVFVALGAVLPGLMLQDAWRFALFAKGDGKKAFVNDTVWGVALIPALGIASHFGTVVAFVLAWGLAGAVAAVYGMFQTGIVPRLSAMTGWVKEQRDLSVRYLIENVSNAGSSQLRAYGLGAIAGITAVGAVRGAEQLLGPFLALLMGLSLTTVAEGARVLQRAPHRLKHFCVVLGGGQAGAALLWGLGLLILVPHDVGRWIMGSVWDAAEPLILPVTLSVTAAGFTAGAAAGLRALGNAKRSLRAQLVASVGYVVFGIIGACIDGAEGAAWGSMLSVWLGAAMWWYQLRAAYREYRPPALRTNDEEVGMV</sequence>
<keyword evidence="4 6" id="KW-1133">Transmembrane helix</keyword>
<dbReference type="InterPro" id="IPR050833">
    <property type="entry name" value="Poly_Biosynth_Transport"/>
</dbReference>
<feature type="transmembrane region" description="Helical" evidence="6">
    <location>
        <begin position="156"/>
        <end position="173"/>
    </location>
</feature>
<feature type="transmembrane region" description="Helical" evidence="6">
    <location>
        <begin position="335"/>
        <end position="356"/>
    </location>
</feature>
<dbReference type="Proteomes" id="UP000656548">
    <property type="component" value="Unassembled WGS sequence"/>
</dbReference>
<protein>
    <recommendedName>
        <fullName evidence="9">O-antigen/teichoic acid export membrane protein</fullName>
    </recommendedName>
</protein>
<evidence type="ECO:0000256" key="2">
    <source>
        <dbReference type="ARBA" id="ARBA00022475"/>
    </source>
</evidence>
<feature type="transmembrane region" description="Helical" evidence="6">
    <location>
        <begin position="292"/>
        <end position="315"/>
    </location>
</feature>
<evidence type="ECO:0008006" key="9">
    <source>
        <dbReference type="Google" id="ProtNLM"/>
    </source>
</evidence>
<proteinExistence type="predicted"/>
<evidence type="ECO:0000256" key="1">
    <source>
        <dbReference type="ARBA" id="ARBA00004651"/>
    </source>
</evidence>
<keyword evidence="5 6" id="KW-0472">Membrane</keyword>
<gene>
    <name evidence="7" type="ORF">H4W30_008525</name>
</gene>
<evidence type="ECO:0000256" key="4">
    <source>
        <dbReference type="ARBA" id="ARBA00022989"/>
    </source>
</evidence>
<comment type="caution">
    <text evidence="7">The sequence shown here is derived from an EMBL/GenBank/DDBJ whole genome shotgun (WGS) entry which is preliminary data.</text>
</comment>
<evidence type="ECO:0000313" key="7">
    <source>
        <dbReference type="EMBL" id="MBE1581444.1"/>
    </source>
</evidence>
<evidence type="ECO:0000313" key="8">
    <source>
        <dbReference type="Proteomes" id="UP000656548"/>
    </source>
</evidence>
<keyword evidence="2" id="KW-1003">Cell membrane</keyword>
<feature type="transmembrane region" description="Helical" evidence="6">
    <location>
        <begin position="43"/>
        <end position="68"/>
    </location>
</feature>
<dbReference type="PANTHER" id="PTHR30250">
    <property type="entry name" value="PST FAMILY PREDICTED COLANIC ACID TRANSPORTER"/>
    <property type="match status" value="1"/>
</dbReference>
<feature type="transmembrane region" description="Helical" evidence="6">
    <location>
        <begin position="179"/>
        <end position="199"/>
    </location>
</feature>
<keyword evidence="8" id="KW-1185">Reference proteome</keyword>
<evidence type="ECO:0000256" key="6">
    <source>
        <dbReference type="SAM" id="Phobius"/>
    </source>
</evidence>
<comment type="subcellular location">
    <subcellularLocation>
        <location evidence="1">Cell membrane</location>
        <topology evidence="1">Multi-pass membrane protein</topology>
    </subcellularLocation>
</comment>
<feature type="transmembrane region" description="Helical" evidence="6">
    <location>
        <begin position="368"/>
        <end position="386"/>
    </location>
</feature>